<dbReference type="AlphaFoldDB" id="D0LL47"/>
<accession>D0LL47</accession>
<evidence type="ECO:0000313" key="4">
    <source>
        <dbReference type="Proteomes" id="UP000001880"/>
    </source>
</evidence>
<evidence type="ECO:0008006" key="5">
    <source>
        <dbReference type="Google" id="ProtNLM"/>
    </source>
</evidence>
<protein>
    <recommendedName>
        <fullName evidence="5">Polymer-forming cytoskeletal protein</fullName>
    </recommendedName>
</protein>
<dbReference type="eggNOG" id="COG1664">
    <property type="taxonomic scope" value="Bacteria"/>
</dbReference>
<evidence type="ECO:0000256" key="1">
    <source>
        <dbReference type="ARBA" id="ARBA00044755"/>
    </source>
</evidence>
<dbReference type="STRING" id="502025.Hoch_6068"/>
<evidence type="ECO:0000256" key="2">
    <source>
        <dbReference type="SAM" id="MobiDB-lite"/>
    </source>
</evidence>
<comment type="similarity">
    <text evidence="1">Belongs to the bactofilin family.</text>
</comment>
<sequence>MNAPARREAVVGEITTLLGRGSEFEGKLTFEGTVRIDGKLRGEVFSDDILIIGEGAYVEAEIDIGEVIIQGTLVGNVRASRGIEIHAPGRVKGDLTTPSLQIDKGVIFEGRSFMEQAASGSSVARKPQGGAADKADKAGDAAKAKSGGNGGKDK</sequence>
<name>D0LL47_HALO1</name>
<dbReference type="HOGENOM" id="CLU_072799_4_1_7"/>
<dbReference type="InterPro" id="IPR007607">
    <property type="entry name" value="BacA/B"/>
</dbReference>
<dbReference type="OrthoDB" id="9789407at2"/>
<proteinExistence type="inferred from homology"/>
<feature type="region of interest" description="Disordered" evidence="2">
    <location>
        <begin position="118"/>
        <end position="154"/>
    </location>
</feature>
<evidence type="ECO:0000313" key="3">
    <source>
        <dbReference type="EMBL" id="ACY18543.1"/>
    </source>
</evidence>
<gene>
    <name evidence="3" type="ordered locus">Hoch_6068</name>
</gene>
<dbReference type="PANTHER" id="PTHR35024:SF4">
    <property type="entry name" value="POLYMER-FORMING CYTOSKELETAL PROTEIN"/>
    <property type="match status" value="1"/>
</dbReference>
<dbReference type="PANTHER" id="PTHR35024">
    <property type="entry name" value="HYPOTHETICAL CYTOSOLIC PROTEIN"/>
    <property type="match status" value="1"/>
</dbReference>
<dbReference type="Pfam" id="PF04519">
    <property type="entry name" value="Bactofilin"/>
    <property type="match status" value="1"/>
</dbReference>
<organism evidence="3 4">
    <name type="scientific">Haliangium ochraceum (strain DSM 14365 / JCM 11303 / SMP-2)</name>
    <dbReference type="NCBI Taxonomy" id="502025"/>
    <lineage>
        <taxon>Bacteria</taxon>
        <taxon>Pseudomonadati</taxon>
        <taxon>Myxococcota</taxon>
        <taxon>Polyangia</taxon>
        <taxon>Haliangiales</taxon>
        <taxon>Kofleriaceae</taxon>
        <taxon>Haliangium</taxon>
    </lineage>
</organism>
<reference evidence="3 4" key="1">
    <citation type="journal article" date="2010" name="Stand. Genomic Sci.">
        <title>Complete genome sequence of Haliangium ochraceum type strain (SMP-2).</title>
        <authorList>
            <consortium name="US DOE Joint Genome Institute (JGI-PGF)"/>
            <person name="Ivanova N."/>
            <person name="Daum C."/>
            <person name="Lang E."/>
            <person name="Abt B."/>
            <person name="Kopitz M."/>
            <person name="Saunders E."/>
            <person name="Lapidus A."/>
            <person name="Lucas S."/>
            <person name="Glavina Del Rio T."/>
            <person name="Nolan M."/>
            <person name="Tice H."/>
            <person name="Copeland A."/>
            <person name="Cheng J.F."/>
            <person name="Chen F."/>
            <person name="Bruce D."/>
            <person name="Goodwin L."/>
            <person name="Pitluck S."/>
            <person name="Mavromatis K."/>
            <person name="Pati A."/>
            <person name="Mikhailova N."/>
            <person name="Chen A."/>
            <person name="Palaniappan K."/>
            <person name="Land M."/>
            <person name="Hauser L."/>
            <person name="Chang Y.J."/>
            <person name="Jeffries C.D."/>
            <person name="Detter J.C."/>
            <person name="Brettin T."/>
            <person name="Rohde M."/>
            <person name="Goker M."/>
            <person name="Bristow J."/>
            <person name="Markowitz V."/>
            <person name="Eisen J.A."/>
            <person name="Hugenholtz P."/>
            <person name="Kyrpides N.C."/>
            <person name="Klenk H.P."/>
        </authorList>
    </citation>
    <scope>NUCLEOTIDE SEQUENCE [LARGE SCALE GENOMIC DNA]</scope>
    <source>
        <strain evidence="4">DSM 14365 / CIP 107738 / JCM 11303 / AJ 13395 / SMP-2</strain>
    </source>
</reference>
<dbReference type="Proteomes" id="UP000001880">
    <property type="component" value="Chromosome"/>
</dbReference>
<dbReference type="EMBL" id="CP001804">
    <property type="protein sequence ID" value="ACY18543.1"/>
    <property type="molecule type" value="Genomic_DNA"/>
</dbReference>
<keyword evidence="4" id="KW-1185">Reference proteome</keyword>
<dbReference type="KEGG" id="hoh:Hoch_6068"/>
<feature type="compositionally biased region" description="Basic and acidic residues" evidence="2">
    <location>
        <begin position="133"/>
        <end position="143"/>
    </location>
</feature>